<evidence type="ECO:0000256" key="6">
    <source>
        <dbReference type="ARBA" id="ARBA00023274"/>
    </source>
</evidence>
<dbReference type="SMART" id="SM00320">
    <property type="entry name" value="WD40"/>
    <property type="match status" value="6"/>
</dbReference>
<feature type="repeat" description="WD" evidence="7">
    <location>
        <begin position="111"/>
        <end position="143"/>
    </location>
</feature>
<dbReference type="PANTHER" id="PTHR22851:SF0">
    <property type="entry name" value="DDB1- AND CUL4-ASSOCIATED FACTOR 13"/>
    <property type="match status" value="1"/>
</dbReference>
<sequence length="456" mass="52067">MIINVKLRRTFLRVCYKQDERINNKKNISASRSYGANQDPFRHQVEYTRALNAAKLERVFAKPFLSAFDGHNEAVNLLEKHPLRLSTVLSGARDGQVKVWHLVNKKCIQTVQAHNGPVNGISIDGQTGNNFITVGQDSQLKIWALPAEGNGVPFSEEPCHSIPLNGVPHSVSHVANSSNFATCGDGISIWKLFRESPIRHYDLGPNTVNFLRCNPIEDSIIAGCSSDRSIFLLDSRQRTPLTKVVLKLRSNSLAWHPLESFTFTVANEDYNLYTFDMRHLEKARLVHEGHTSAVMDVDYAPSGQEFVSASYDRSIRIFPAEQWRSREIYHTPRMQYVLSVIWSLDNKYVLSGSDDMNVRLWKANAAEKLGPLVPREKAALEYNQRLRETYQNHPEVRRIVKHRHVPKAIYSSAREHRIIRESQRRKDKNIRMNSKMAALEPHLPETVKTVVRTGLD</sequence>
<evidence type="ECO:0000313" key="10">
    <source>
        <dbReference type="WBParaSite" id="MhA1_Contig2180.frz3.gene4"/>
    </source>
</evidence>
<dbReference type="Gene3D" id="2.130.10.10">
    <property type="entry name" value="YVTN repeat-like/Quinoprotein amine dehydrogenase"/>
    <property type="match status" value="3"/>
</dbReference>
<evidence type="ECO:0000256" key="5">
    <source>
        <dbReference type="ARBA" id="ARBA00023242"/>
    </source>
</evidence>
<dbReference type="InterPro" id="IPR001680">
    <property type="entry name" value="WD40_rpt"/>
</dbReference>
<dbReference type="InterPro" id="IPR036322">
    <property type="entry name" value="WD40_repeat_dom_sf"/>
</dbReference>
<evidence type="ECO:0000256" key="7">
    <source>
        <dbReference type="PROSITE-ProRule" id="PRU00221"/>
    </source>
</evidence>
<dbReference type="InterPro" id="IPR007287">
    <property type="entry name" value="Sof1"/>
</dbReference>
<dbReference type="GO" id="GO:0032040">
    <property type="term" value="C:small-subunit processome"/>
    <property type="evidence" value="ECO:0007669"/>
    <property type="project" value="TreeGrafter"/>
</dbReference>
<dbReference type="SUPFAM" id="SSF50978">
    <property type="entry name" value="WD40 repeat-like"/>
    <property type="match status" value="1"/>
</dbReference>
<dbReference type="OMA" id="TWRFDSI"/>
<evidence type="ECO:0000256" key="2">
    <source>
        <dbReference type="ARBA" id="ARBA00005649"/>
    </source>
</evidence>
<evidence type="ECO:0000259" key="8">
    <source>
        <dbReference type="Pfam" id="PF04158"/>
    </source>
</evidence>
<dbReference type="InterPro" id="IPR051733">
    <property type="entry name" value="WD_repeat_DCAF13/WDSOF1"/>
</dbReference>
<dbReference type="PANTHER" id="PTHR22851">
    <property type="entry name" value="U3 SMALL NUCLEOLAR RNA U3 SNORNA ASSOCIATED PROTEIN"/>
    <property type="match status" value="1"/>
</dbReference>
<feature type="repeat" description="WD" evidence="7">
    <location>
        <begin position="337"/>
        <end position="371"/>
    </location>
</feature>
<feature type="repeat" description="WD" evidence="7">
    <location>
        <begin position="68"/>
        <end position="110"/>
    </location>
</feature>
<organism evidence="9 10">
    <name type="scientific">Meloidogyne hapla</name>
    <name type="common">Root-knot nematode worm</name>
    <dbReference type="NCBI Taxonomy" id="6305"/>
    <lineage>
        <taxon>Eukaryota</taxon>
        <taxon>Metazoa</taxon>
        <taxon>Ecdysozoa</taxon>
        <taxon>Nematoda</taxon>
        <taxon>Chromadorea</taxon>
        <taxon>Rhabditida</taxon>
        <taxon>Tylenchina</taxon>
        <taxon>Tylenchomorpha</taxon>
        <taxon>Tylenchoidea</taxon>
        <taxon>Meloidogynidae</taxon>
        <taxon>Meloidogyninae</taxon>
        <taxon>Meloidogyne</taxon>
    </lineage>
</organism>
<comment type="similarity">
    <text evidence="2">Belongs to the WD repeat DCAF13/WDSOF1 family.</text>
</comment>
<accession>A0A1I8BGS9</accession>
<keyword evidence="3 7" id="KW-0853">WD repeat</keyword>
<dbReference type="Pfam" id="PF04158">
    <property type="entry name" value="Sof1"/>
    <property type="match status" value="1"/>
</dbReference>
<keyword evidence="9" id="KW-1185">Reference proteome</keyword>
<feature type="domain" description="Sof1-like protein" evidence="8">
    <location>
        <begin position="363"/>
        <end position="448"/>
    </location>
</feature>
<evidence type="ECO:0000313" key="9">
    <source>
        <dbReference type="Proteomes" id="UP000095281"/>
    </source>
</evidence>
<protein>
    <submittedName>
        <fullName evidence="10">WD_REPEATS_REGION domain-containing protein</fullName>
    </submittedName>
</protein>
<dbReference type="AlphaFoldDB" id="A0A1I8BGS9"/>
<keyword evidence="6" id="KW-0687">Ribonucleoprotein</keyword>
<proteinExistence type="inferred from homology"/>
<dbReference type="WBParaSite" id="MhA1_Contig2180.frz3.gene4">
    <property type="protein sequence ID" value="MhA1_Contig2180.frz3.gene4"/>
    <property type="gene ID" value="MhA1_Contig2180.frz3.gene4"/>
</dbReference>
<name>A0A1I8BGS9_MELHA</name>
<dbReference type="Proteomes" id="UP000095281">
    <property type="component" value="Unplaced"/>
</dbReference>
<dbReference type="Pfam" id="PF00400">
    <property type="entry name" value="WD40"/>
    <property type="match status" value="4"/>
</dbReference>
<dbReference type="InterPro" id="IPR015943">
    <property type="entry name" value="WD40/YVTN_repeat-like_dom_sf"/>
</dbReference>
<dbReference type="GO" id="GO:0000462">
    <property type="term" value="P:maturation of SSU-rRNA from tricistronic rRNA transcript (SSU-rRNA, 5.8S rRNA, LSU-rRNA)"/>
    <property type="evidence" value="ECO:0007669"/>
    <property type="project" value="TreeGrafter"/>
</dbReference>
<evidence type="ECO:0000256" key="1">
    <source>
        <dbReference type="ARBA" id="ARBA00004604"/>
    </source>
</evidence>
<comment type="subcellular location">
    <subcellularLocation>
        <location evidence="1">Nucleus</location>
        <location evidence="1">Nucleolus</location>
    </subcellularLocation>
</comment>
<reference evidence="10" key="1">
    <citation type="submission" date="2016-11" db="UniProtKB">
        <authorList>
            <consortium name="WormBaseParasite"/>
        </authorList>
    </citation>
    <scope>IDENTIFICATION</scope>
</reference>
<dbReference type="PROSITE" id="PS50294">
    <property type="entry name" value="WD_REPEATS_REGION"/>
    <property type="match status" value="2"/>
</dbReference>
<dbReference type="PROSITE" id="PS50082">
    <property type="entry name" value="WD_REPEATS_2"/>
    <property type="match status" value="4"/>
</dbReference>
<evidence type="ECO:0000256" key="4">
    <source>
        <dbReference type="ARBA" id="ARBA00022737"/>
    </source>
</evidence>
<feature type="repeat" description="WD" evidence="7">
    <location>
        <begin position="287"/>
        <end position="318"/>
    </location>
</feature>
<keyword evidence="4" id="KW-0677">Repeat</keyword>
<evidence type="ECO:0000256" key="3">
    <source>
        <dbReference type="ARBA" id="ARBA00022574"/>
    </source>
</evidence>
<keyword evidence="5" id="KW-0539">Nucleus</keyword>